<dbReference type="GeneID" id="97257227"/>
<proteinExistence type="predicted"/>
<evidence type="ECO:0000256" key="1">
    <source>
        <dbReference type="SAM" id="Phobius"/>
    </source>
</evidence>
<dbReference type="InterPro" id="IPR052724">
    <property type="entry name" value="GT117_domain-containing"/>
</dbReference>
<feature type="transmembrane region" description="Helical" evidence="1">
    <location>
        <begin position="155"/>
        <end position="173"/>
    </location>
</feature>
<feature type="transmembrane region" description="Helical" evidence="1">
    <location>
        <begin position="74"/>
        <end position="97"/>
    </location>
</feature>
<dbReference type="PATRIC" id="fig|867902.3.peg.474"/>
<sequence length="1141" mass="130245">MNFKKLNNLVGWLMFAIAAIVYLSSMERELSFWDCGEYIVSSSKLGVTHAPGAATFQLLGAVWSGLAFGDGNLYAILINALSALSSAFTILFLFWTITHFARRIMVKIGEDKSKETKTHALSKTDIWVIMLAGVVGSLAFTFSDSFWFSAVEGEVYAMASMFTALLLWLACKWENAAGEPRENRWLVLISLLIGLSTGVHLMAILTVPAICYLYYFRHYKFTWKSFIIANVVTLAVFVFVFKVIFSYTMAFYGNLEVFMVNSLGLPFNSGTVAATIILAAVFGGALYYTKQKNWVTANTAVLSILFMLIGFTSWLVIPIRANANPHMNLNDPDDAIGLLDYYNREQYGDWPVFVGPLYTAHQDPNGVKRNPDGSYKMVDKGPIYKRNRAKGIYEVVGRRQDYVYNDDQIGWFARMYNPQSKANYEALMGPAEQTKAYDPITGKQVTHFKRPSFWQNVQFFLNYQIGYMYLRYLGWNFVGKQNDYQGNMEVTKGNTITGINFIDNILVGGSQENLPTRFKDNKARNVYFAIPLILGLIGFLFQFYKDWGRNFALISLFLLTGVGILLYTNVKPFEPRERDYAVVTSFYVFAAWIGMSVLAIYTLLKQKINPKNALLVSGLTLVAPLLMGFENWDDHTRADRRAAHDLAYNYLVNLDPNSILFVYGDNDTYPLWGLQETAMFRTDVKIANYTLLGSPWNISQAQRRTYDAMPLPSQMTEEDYRQGVNEGIIILDDDLFKQLHEYATQNSPEFLSALNQIKNYNENGMTAKEAMNWILNKENNTKNYLVEVLKQLFRGGVDNVLPTNKIIIPVDKNAVLKNKIVAPYQAEQIVPNVVVTLPNRQIGFKSELFILDIMANYKWDRSIYFSSGGLYDPANIFYLGDYLEFEGFTYKFVPIRTPKGSNGEVGTIDANQMYNDILKYEWSNFNDTSAYFDETCRQNILTYRNAVLRTSEALVKLGENEKAKKLIALMQEKIPYTEFSDGISLYGFIPLYYRLGEDQKAKALSDFLQKQNQEEMAYYNSLPPYEKASVHSDYQRLIGEEQYATANMIDYYLTYKKDTAAAKKVFEAYYTPLENRLNKLAEKAKQVGLENMSEEDVQNLTTDLSLQRSMLGLAVEIDSTYAKRKFKEMTEMMNSIDPREN</sequence>
<feature type="transmembrane region" description="Helical" evidence="1">
    <location>
        <begin position="580"/>
        <end position="601"/>
    </location>
</feature>
<evidence type="ECO:0000313" key="3">
    <source>
        <dbReference type="Proteomes" id="UP000006051"/>
    </source>
</evidence>
<feature type="transmembrane region" description="Helical" evidence="1">
    <location>
        <begin position="265"/>
        <end position="288"/>
    </location>
</feature>
<dbReference type="AlphaFoldDB" id="I3ZYA9"/>
<dbReference type="KEGG" id="orh:Ornrh_0486"/>
<dbReference type="PANTHER" id="PTHR16214">
    <property type="entry name" value="TRANSMEMBRANE PROTEIN 260"/>
    <property type="match status" value="1"/>
</dbReference>
<keyword evidence="1" id="KW-0472">Membrane</keyword>
<keyword evidence="1" id="KW-0812">Transmembrane</keyword>
<feature type="transmembrane region" description="Helical" evidence="1">
    <location>
        <begin position="126"/>
        <end position="143"/>
    </location>
</feature>
<feature type="transmembrane region" description="Helical" evidence="1">
    <location>
        <begin position="185"/>
        <end position="215"/>
    </location>
</feature>
<dbReference type="eggNOG" id="COG0697">
    <property type="taxonomic scope" value="Bacteria"/>
</dbReference>
<dbReference type="STRING" id="867902.Ornrh_0486"/>
<feature type="transmembrane region" description="Helical" evidence="1">
    <location>
        <begin position="6"/>
        <end position="24"/>
    </location>
</feature>
<dbReference type="HOGENOM" id="CLU_005363_0_0_10"/>
<dbReference type="RefSeq" id="WP_014790314.1">
    <property type="nucleotide sequence ID" value="NC_018016.1"/>
</dbReference>
<dbReference type="Proteomes" id="UP000006051">
    <property type="component" value="Chromosome"/>
</dbReference>
<dbReference type="Pfam" id="PF11028">
    <property type="entry name" value="TMEM260-like"/>
    <property type="match status" value="1"/>
</dbReference>
<accession>I3ZYA9</accession>
<dbReference type="GeneID" id="71569576"/>
<evidence type="ECO:0000313" key="2">
    <source>
        <dbReference type="EMBL" id="AFL96693.1"/>
    </source>
</evidence>
<keyword evidence="1" id="KW-1133">Transmembrane helix</keyword>
<keyword evidence="3" id="KW-1185">Reference proteome</keyword>
<feature type="transmembrane region" description="Helical" evidence="1">
    <location>
        <begin position="526"/>
        <end position="544"/>
    </location>
</feature>
<dbReference type="GO" id="GO:0016740">
    <property type="term" value="F:transferase activity"/>
    <property type="evidence" value="ECO:0007669"/>
    <property type="project" value="UniProtKB-KW"/>
</dbReference>
<dbReference type="PANTHER" id="PTHR16214:SF3">
    <property type="entry name" value="TRANSMEMBRANE PROTEIN 260"/>
    <property type="match status" value="1"/>
</dbReference>
<name>I3ZYA9_ORNRL</name>
<reference evidence="2 3" key="1">
    <citation type="submission" date="2012-06" db="EMBL/GenBank/DDBJ databases">
        <title>The complete genome of Ornithobacterium rhinotracheale DSM 15997.</title>
        <authorList>
            <consortium name="US DOE Joint Genome Institute (JGI-PGF)"/>
            <person name="Lucas S."/>
            <person name="Copeland A."/>
            <person name="Lapidus A."/>
            <person name="Goodwin L."/>
            <person name="Pitluck S."/>
            <person name="Peters L."/>
            <person name="Mikhailova N."/>
            <person name="Teshima H."/>
            <person name="Kyrpides N."/>
            <person name="Mavromatis K."/>
            <person name="Pagani I."/>
            <person name="Ivanova N."/>
            <person name="Ovchinnikova G."/>
            <person name="Zeytun A."/>
            <person name="Detter J.C."/>
            <person name="Han C."/>
            <person name="Land M."/>
            <person name="Hauser L."/>
            <person name="Markowitz V."/>
            <person name="Cheng J.-F."/>
            <person name="Hugenholtz P."/>
            <person name="Woyke T."/>
            <person name="Wu D."/>
            <person name="Lang E."/>
            <person name="Kopitz M."/>
            <person name="Brambilla E."/>
            <person name="Klenk H.-P."/>
            <person name="Eisen J.A."/>
        </authorList>
    </citation>
    <scope>NUCLEOTIDE SEQUENCE [LARGE SCALE GENOMIC DNA]</scope>
    <source>
        <strain evidence="3">ATCC 51463 / DSM 15997 / CCUG 23171 / LMG 9086</strain>
    </source>
</reference>
<feature type="transmembrane region" description="Helical" evidence="1">
    <location>
        <begin position="550"/>
        <end position="568"/>
    </location>
</feature>
<dbReference type="InterPro" id="IPR021280">
    <property type="entry name" value="TMEM260-like"/>
</dbReference>
<gene>
    <name evidence="2" type="ordered locus">Ornrh_0486</name>
</gene>
<feature type="transmembrane region" description="Helical" evidence="1">
    <location>
        <begin position="294"/>
        <end position="317"/>
    </location>
</feature>
<feature type="transmembrane region" description="Helical" evidence="1">
    <location>
        <begin position="45"/>
        <end position="68"/>
    </location>
</feature>
<keyword evidence="2" id="KW-0808">Transferase</keyword>
<protein>
    <submittedName>
        <fullName evidence="2">4-hydroxybenzoate polyprenyltransferase-like prenyltransferase</fullName>
    </submittedName>
</protein>
<organism evidence="2 3">
    <name type="scientific">Ornithobacterium rhinotracheale (strain ATCC 51463 / DSM 15997 / CCUG 23171 / CIP 104009 / LMG 9086)</name>
    <dbReference type="NCBI Taxonomy" id="867902"/>
    <lineage>
        <taxon>Bacteria</taxon>
        <taxon>Pseudomonadati</taxon>
        <taxon>Bacteroidota</taxon>
        <taxon>Flavobacteriia</taxon>
        <taxon>Flavobacteriales</taxon>
        <taxon>Weeksellaceae</taxon>
        <taxon>Ornithobacterium</taxon>
    </lineage>
</organism>
<dbReference type="EMBL" id="CP003283">
    <property type="protein sequence ID" value="AFL96693.1"/>
    <property type="molecule type" value="Genomic_DNA"/>
</dbReference>
<feature type="transmembrane region" description="Helical" evidence="1">
    <location>
        <begin position="227"/>
        <end position="253"/>
    </location>
</feature>